<protein>
    <submittedName>
        <fullName evidence="2">Conjugal transfer protein TrbI</fullName>
    </submittedName>
</protein>
<name>A0A183CSZ2_GLOPA</name>
<dbReference type="Proteomes" id="UP000050741">
    <property type="component" value="Unassembled WGS sequence"/>
</dbReference>
<dbReference type="AlphaFoldDB" id="A0A183CSZ2"/>
<dbReference type="WBParaSite" id="GPLIN_001600000">
    <property type="protein sequence ID" value="GPLIN_001600000"/>
    <property type="gene ID" value="GPLIN_001600000"/>
</dbReference>
<accession>A0A183CSZ2</accession>
<proteinExistence type="predicted"/>
<reference evidence="1" key="2">
    <citation type="submission" date="2014-05" db="EMBL/GenBank/DDBJ databases">
        <title>The genome and life-stage specific transcriptomes of Globodera pallida elucidate key aspects of plant parasitism by a cyst nematode.</title>
        <authorList>
            <person name="Cotton J.A."/>
            <person name="Lilley C.J."/>
            <person name="Jones L.M."/>
            <person name="Kikuchi T."/>
            <person name="Reid A.J."/>
            <person name="Thorpe P."/>
            <person name="Tsai I.J."/>
            <person name="Beasley H."/>
            <person name="Blok V."/>
            <person name="Cock P.J.A."/>
            <person name="Van den Akker S.E."/>
            <person name="Holroyd N."/>
            <person name="Hunt M."/>
            <person name="Mantelin S."/>
            <person name="Naghra H."/>
            <person name="Pain A."/>
            <person name="Palomares-Rius J.E."/>
            <person name="Zarowiecki M."/>
            <person name="Berriman M."/>
            <person name="Jones J.T."/>
            <person name="Urwin P.E."/>
        </authorList>
    </citation>
    <scope>NUCLEOTIDE SEQUENCE [LARGE SCALE GENOMIC DNA]</scope>
    <source>
        <strain evidence="1">Lindley</strain>
    </source>
</reference>
<reference evidence="1" key="1">
    <citation type="submission" date="2013-12" db="EMBL/GenBank/DDBJ databases">
        <authorList>
            <person name="Aslett M."/>
        </authorList>
    </citation>
    <scope>NUCLEOTIDE SEQUENCE [LARGE SCALE GENOMIC DNA]</scope>
    <source>
        <strain evidence="1">Lindley</strain>
    </source>
</reference>
<keyword evidence="1" id="KW-1185">Reference proteome</keyword>
<evidence type="ECO:0000313" key="2">
    <source>
        <dbReference type="WBParaSite" id="GPLIN_001600000"/>
    </source>
</evidence>
<organism evidence="1 2">
    <name type="scientific">Globodera pallida</name>
    <name type="common">Potato cyst nematode worm</name>
    <name type="synonym">Heterodera pallida</name>
    <dbReference type="NCBI Taxonomy" id="36090"/>
    <lineage>
        <taxon>Eukaryota</taxon>
        <taxon>Metazoa</taxon>
        <taxon>Ecdysozoa</taxon>
        <taxon>Nematoda</taxon>
        <taxon>Chromadorea</taxon>
        <taxon>Rhabditida</taxon>
        <taxon>Tylenchina</taxon>
        <taxon>Tylenchomorpha</taxon>
        <taxon>Tylenchoidea</taxon>
        <taxon>Heteroderidae</taxon>
        <taxon>Heteroderinae</taxon>
        <taxon>Globodera</taxon>
    </lineage>
</organism>
<evidence type="ECO:0000313" key="1">
    <source>
        <dbReference type="Proteomes" id="UP000050741"/>
    </source>
</evidence>
<sequence>TPPRADIYGPGSKNTGLASTNLPQQFAELTPQQQQQER</sequence>
<reference evidence="2" key="3">
    <citation type="submission" date="2016-06" db="UniProtKB">
        <authorList>
            <consortium name="WormBaseParasite"/>
        </authorList>
    </citation>
    <scope>IDENTIFICATION</scope>
</reference>